<keyword evidence="3" id="KW-1185">Reference proteome</keyword>
<dbReference type="EMBL" id="JAATJC010000001">
    <property type="protein sequence ID" value="NJC06263.1"/>
    <property type="molecule type" value="Genomic_DNA"/>
</dbReference>
<protein>
    <recommendedName>
        <fullName evidence="4">Aa3-type cytochrome c oxidase subunit IV</fullName>
    </recommendedName>
</protein>
<proteinExistence type="predicted"/>
<feature type="transmembrane region" description="Helical" evidence="1">
    <location>
        <begin position="22"/>
        <end position="48"/>
    </location>
</feature>
<evidence type="ECO:0000313" key="2">
    <source>
        <dbReference type="EMBL" id="NJC06263.1"/>
    </source>
</evidence>
<comment type="caution">
    <text evidence="2">The sequence shown here is derived from an EMBL/GenBank/DDBJ whole genome shotgun (WGS) entry which is preliminary data.</text>
</comment>
<dbReference type="Proteomes" id="UP000558192">
    <property type="component" value="Unassembled WGS sequence"/>
</dbReference>
<dbReference type="AlphaFoldDB" id="A0A7X6BGV5"/>
<evidence type="ECO:0000256" key="1">
    <source>
        <dbReference type="SAM" id="Phobius"/>
    </source>
</evidence>
<keyword evidence="1" id="KW-0812">Transmembrane</keyword>
<reference evidence="2 3" key="1">
    <citation type="submission" date="2020-03" db="EMBL/GenBank/DDBJ databases">
        <title>Genomic Encyclopedia of Type Strains, Phase IV (KMG-IV): sequencing the most valuable type-strain genomes for metagenomic binning, comparative biology and taxonomic classification.</title>
        <authorList>
            <person name="Goeker M."/>
        </authorList>
    </citation>
    <scope>NUCLEOTIDE SEQUENCE [LARGE SCALE GENOMIC DNA]</scope>
    <source>
        <strain evidence="2 3">DSM 16846</strain>
    </source>
</reference>
<sequence>MAAEPTSNTDSPVDFNRAKEDYSLLITMLKWGAVTALIIGFLVMIILAS</sequence>
<keyword evidence="1" id="KW-0472">Membrane</keyword>
<accession>A0A7X6BGV5</accession>
<evidence type="ECO:0000313" key="3">
    <source>
        <dbReference type="Proteomes" id="UP000558192"/>
    </source>
</evidence>
<keyword evidence="1" id="KW-1133">Transmembrane helix</keyword>
<evidence type="ECO:0008006" key="4">
    <source>
        <dbReference type="Google" id="ProtNLM"/>
    </source>
</evidence>
<dbReference type="RefSeq" id="WP_168069341.1">
    <property type="nucleotide sequence ID" value="NZ_JAATJC010000001.1"/>
</dbReference>
<organism evidence="2 3">
    <name type="scientific">Sphingomonas kaistensis</name>
    <dbReference type="NCBI Taxonomy" id="298708"/>
    <lineage>
        <taxon>Bacteria</taxon>
        <taxon>Pseudomonadati</taxon>
        <taxon>Pseudomonadota</taxon>
        <taxon>Alphaproteobacteria</taxon>
        <taxon>Sphingomonadales</taxon>
        <taxon>Sphingomonadaceae</taxon>
        <taxon>Sphingomonas</taxon>
    </lineage>
</organism>
<gene>
    <name evidence="2" type="ORF">GGQ97_002056</name>
</gene>
<name>A0A7X6BGV5_9SPHN</name>